<protein>
    <submittedName>
        <fullName evidence="1">Uncharacterized protein</fullName>
    </submittedName>
</protein>
<dbReference type="EMBL" id="UZAF01000448">
    <property type="protein sequence ID" value="VDO05793.1"/>
    <property type="molecule type" value="Genomic_DNA"/>
</dbReference>
<accession>A0A3P7TDC3</accession>
<evidence type="ECO:0000313" key="2">
    <source>
        <dbReference type="Proteomes" id="UP000268014"/>
    </source>
</evidence>
<reference evidence="1 2" key="1">
    <citation type="submission" date="2018-11" db="EMBL/GenBank/DDBJ databases">
        <authorList>
            <consortium name="Pathogen Informatics"/>
        </authorList>
    </citation>
    <scope>NUCLEOTIDE SEQUENCE [LARGE SCALE GENOMIC DNA]</scope>
    <source>
        <strain evidence="1 2">MHpl1</strain>
    </source>
</reference>
<evidence type="ECO:0000313" key="1">
    <source>
        <dbReference type="EMBL" id="VDO05793.1"/>
    </source>
</evidence>
<proteinExistence type="predicted"/>
<name>A0A3P7TDC3_HAEPC</name>
<dbReference type="Proteomes" id="UP000268014">
    <property type="component" value="Unassembled WGS sequence"/>
</dbReference>
<gene>
    <name evidence="1" type="ORF">HPLM_LOCUS582</name>
</gene>
<dbReference type="AlphaFoldDB" id="A0A3P7TDC3"/>
<keyword evidence="2" id="KW-1185">Reference proteome</keyword>
<organism evidence="1 2">
    <name type="scientific">Haemonchus placei</name>
    <name type="common">Barber's pole worm</name>
    <dbReference type="NCBI Taxonomy" id="6290"/>
    <lineage>
        <taxon>Eukaryota</taxon>
        <taxon>Metazoa</taxon>
        <taxon>Ecdysozoa</taxon>
        <taxon>Nematoda</taxon>
        <taxon>Chromadorea</taxon>
        <taxon>Rhabditida</taxon>
        <taxon>Rhabditina</taxon>
        <taxon>Rhabditomorpha</taxon>
        <taxon>Strongyloidea</taxon>
        <taxon>Trichostrongylidae</taxon>
        <taxon>Haemonchus</taxon>
    </lineage>
</organism>
<sequence length="93" mass="11634">MSESHVKLSWRTAIERLDLQPDRLDRQQSRIRAEHRETTSRVRLLHRLFRHLKTWNLHHRHRMNERMWNGGSDGIPRRRLRRHRHFVSWPSDF</sequence>